<dbReference type="InterPro" id="IPR032465">
    <property type="entry name" value="ACMSD"/>
</dbReference>
<sequence length="326" mass="36103">MTGSTDLPVIFDAHCHVASADFIPERFVADVAANIERRHTAEGIPARPGRALTALQAQHRDDRADELVQEMDRAGIARTVLLVPDFGLLHPMRLTLDEMAARHHEIRQRHPGRFWVFIGVDPRRGEEGLRDFERHVTEYGFEGIKLYPPCGYSPSDERLFPYYEICAERGLPVFVHIGPTAGSFAYEPAHPLQIDRAARSFPGVDFILGHGGLVHLDVTGYLASYRRNVYLDIGGFAGTAFPDGWEAHLNHLFRLGINHKIVFGTDWPLNRMTGGLTRLVEKVVHGPTVFAGVKRREQQLILSGNLTRLLPAGAVDAVPATALAGS</sequence>
<dbReference type="CDD" id="cd01292">
    <property type="entry name" value="metallo-dependent_hydrolases"/>
    <property type="match status" value="1"/>
</dbReference>
<gene>
    <name evidence="3" type="ORF">BFF78_15680</name>
</gene>
<organism evidence="3 4">
    <name type="scientific">Streptomyces fodineus</name>
    <dbReference type="NCBI Taxonomy" id="1904616"/>
    <lineage>
        <taxon>Bacteria</taxon>
        <taxon>Bacillati</taxon>
        <taxon>Actinomycetota</taxon>
        <taxon>Actinomycetes</taxon>
        <taxon>Kitasatosporales</taxon>
        <taxon>Streptomycetaceae</taxon>
        <taxon>Streptomyces</taxon>
    </lineage>
</organism>
<keyword evidence="4" id="KW-1185">Reference proteome</keyword>
<accession>A0A1D7Y9L0</accession>
<evidence type="ECO:0000256" key="1">
    <source>
        <dbReference type="ARBA" id="ARBA00023239"/>
    </source>
</evidence>
<protein>
    <recommendedName>
        <fullName evidence="2">Amidohydrolase-related domain-containing protein</fullName>
    </recommendedName>
</protein>
<proteinExistence type="predicted"/>
<dbReference type="SUPFAM" id="SSF51556">
    <property type="entry name" value="Metallo-dependent hydrolases"/>
    <property type="match status" value="1"/>
</dbReference>
<name>A0A1D7Y9L0_9ACTN</name>
<dbReference type="InterPro" id="IPR006680">
    <property type="entry name" value="Amidohydro-rel"/>
</dbReference>
<dbReference type="KEGG" id="spun:BFF78_15680"/>
<dbReference type="InterPro" id="IPR032466">
    <property type="entry name" value="Metal_Hydrolase"/>
</dbReference>
<dbReference type="PANTHER" id="PTHR21240">
    <property type="entry name" value="2-AMINO-3-CARBOXYLMUCONATE-6-SEMIALDEHYDE DECARBOXYLASE"/>
    <property type="match status" value="1"/>
</dbReference>
<reference evidence="4" key="1">
    <citation type="submission" date="2016-09" db="EMBL/GenBank/DDBJ databases">
        <title>Streptomyces puniciscabiei strain:TW1S1 Genome sequencing and assembly.</title>
        <authorList>
            <person name="Kim M.-K."/>
            <person name="Kim S.B."/>
        </authorList>
    </citation>
    <scope>NUCLEOTIDE SEQUENCE [LARGE SCALE GENOMIC DNA]</scope>
    <source>
        <strain evidence="4">TW1S1</strain>
    </source>
</reference>
<dbReference type="Proteomes" id="UP000094960">
    <property type="component" value="Chromosome"/>
</dbReference>
<dbReference type="GO" id="GO:0016787">
    <property type="term" value="F:hydrolase activity"/>
    <property type="evidence" value="ECO:0007669"/>
    <property type="project" value="InterPro"/>
</dbReference>
<evidence type="ECO:0000313" key="4">
    <source>
        <dbReference type="Proteomes" id="UP000094960"/>
    </source>
</evidence>
<dbReference type="Gene3D" id="3.20.20.140">
    <property type="entry name" value="Metal-dependent hydrolases"/>
    <property type="match status" value="1"/>
</dbReference>
<feature type="domain" description="Amidohydrolase-related" evidence="2">
    <location>
        <begin position="12"/>
        <end position="311"/>
    </location>
</feature>
<dbReference type="Pfam" id="PF04909">
    <property type="entry name" value="Amidohydro_2"/>
    <property type="match status" value="1"/>
</dbReference>
<dbReference type="AlphaFoldDB" id="A0A1D7Y9L0"/>
<evidence type="ECO:0000259" key="2">
    <source>
        <dbReference type="Pfam" id="PF04909"/>
    </source>
</evidence>
<keyword evidence="1" id="KW-0456">Lyase</keyword>
<evidence type="ECO:0000313" key="3">
    <source>
        <dbReference type="EMBL" id="AOR32315.1"/>
    </source>
</evidence>
<dbReference type="EMBL" id="CP017248">
    <property type="protein sequence ID" value="AOR32315.1"/>
    <property type="molecule type" value="Genomic_DNA"/>
</dbReference>
<dbReference type="RefSeq" id="WP_069778929.1">
    <property type="nucleotide sequence ID" value="NZ_CP017248.1"/>
</dbReference>
<dbReference type="GO" id="GO:0016831">
    <property type="term" value="F:carboxy-lyase activity"/>
    <property type="evidence" value="ECO:0007669"/>
    <property type="project" value="InterPro"/>
</dbReference>